<dbReference type="Proteomes" id="UP000432715">
    <property type="component" value="Unassembled WGS sequence"/>
</dbReference>
<gene>
    <name evidence="1" type="ORF">F8154_02540</name>
</gene>
<organism evidence="1 2">
    <name type="scientific">Alkaliphilus pronyensis</name>
    <dbReference type="NCBI Taxonomy" id="1482732"/>
    <lineage>
        <taxon>Bacteria</taxon>
        <taxon>Bacillati</taxon>
        <taxon>Bacillota</taxon>
        <taxon>Clostridia</taxon>
        <taxon>Peptostreptococcales</taxon>
        <taxon>Natronincolaceae</taxon>
        <taxon>Alkaliphilus</taxon>
    </lineage>
</organism>
<sequence>MEKCVYKGLNNSKTSRVKDFNKGQLKSLEPMSLISKTEINPLGFYDLKHTHFIVDSTEGVCFYFICNGENDIDWILEDISYDVIASKDKLQLTFLAGIKETSFIFKLNNVKSVNSITKLIGQDIFLIYYLMEQDNNYCYLGFQEAKIEDNIKKQILNHITYSLKSV</sequence>
<protein>
    <submittedName>
        <fullName evidence="1">Uncharacterized protein</fullName>
    </submittedName>
</protein>
<accession>A0A6I0FES8</accession>
<evidence type="ECO:0000313" key="1">
    <source>
        <dbReference type="EMBL" id="KAB3537707.1"/>
    </source>
</evidence>
<dbReference type="RefSeq" id="WP_151860022.1">
    <property type="nucleotide sequence ID" value="NZ_WBZC01000009.1"/>
</dbReference>
<dbReference type="AlphaFoldDB" id="A0A6I0FES8"/>
<name>A0A6I0FES8_9FIRM</name>
<keyword evidence="2" id="KW-1185">Reference proteome</keyword>
<reference evidence="1 2" key="1">
    <citation type="submission" date="2019-10" db="EMBL/GenBank/DDBJ databases">
        <title>Alkaliphilus serpentinus sp. nov. and Alkaliphilus pronyensis sp. nov., two novel anaerobic alkaliphilic species isolated from the serpentinized-hosted hydrothermal field of the Prony Bay (New Caledonia).</title>
        <authorList>
            <person name="Postec A."/>
        </authorList>
    </citation>
    <scope>NUCLEOTIDE SEQUENCE [LARGE SCALE GENOMIC DNA]</scope>
    <source>
        <strain evidence="1 2">LacV</strain>
    </source>
</reference>
<dbReference type="OrthoDB" id="9842990at2"/>
<dbReference type="EMBL" id="WBZC01000009">
    <property type="protein sequence ID" value="KAB3537707.1"/>
    <property type="molecule type" value="Genomic_DNA"/>
</dbReference>
<comment type="caution">
    <text evidence="1">The sequence shown here is derived from an EMBL/GenBank/DDBJ whole genome shotgun (WGS) entry which is preliminary data.</text>
</comment>
<evidence type="ECO:0000313" key="2">
    <source>
        <dbReference type="Proteomes" id="UP000432715"/>
    </source>
</evidence>
<proteinExistence type="predicted"/>